<dbReference type="InterPro" id="IPR045864">
    <property type="entry name" value="aa-tRNA-synth_II/BPL/LPL"/>
</dbReference>
<reference evidence="1" key="1">
    <citation type="submission" date="2014-09" db="EMBL/GenBank/DDBJ databases">
        <authorList>
            <person name="Probst J Alexander"/>
        </authorList>
    </citation>
    <scope>NUCLEOTIDE SEQUENCE</scope>
</reference>
<dbReference type="AlphaFoldDB" id="A0A098E7I6"/>
<dbReference type="InterPro" id="IPR007162">
    <property type="entry name" value="DUF366"/>
</dbReference>
<dbReference type="SUPFAM" id="SSF55681">
    <property type="entry name" value="Class II aaRS and biotin synthetases"/>
    <property type="match status" value="1"/>
</dbReference>
<dbReference type="Gene3D" id="3.30.930.10">
    <property type="entry name" value="Bira Bifunctional Protein, Domain 2"/>
    <property type="match status" value="1"/>
</dbReference>
<proteinExistence type="predicted"/>
<accession>A0A098E7I6</accession>
<sequence>MILLKIFGNYDGSQIKPLWAKEKFSISEDNIVVMIGSMDVKFENMIDKDDLRDQKAIKTDKAIHFLIEHYDSKDIRLAYYRQRIFCIAVEEILRKYNIDAERKGSDLYVEGKKLSVSIATTGETQKIHFGINLTTKGTPAEVKTIALENFKCFVDEKGLNNAKAEKFIDEILNRYIFDNEKIEKDIKKTKVFA</sequence>
<name>A0A098E7I6_9ZZZZ</name>
<dbReference type="PIRSF" id="PIRSF006503">
    <property type="entry name" value="UCP006503"/>
    <property type="match status" value="1"/>
</dbReference>
<organism evidence="1">
    <name type="scientific">groundwater metagenome</name>
    <dbReference type="NCBI Taxonomy" id="717931"/>
    <lineage>
        <taxon>unclassified sequences</taxon>
        <taxon>metagenomes</taxon>
        <taxon>ecological metagenomes</taxon>
    </lineage>
</organism>
<dbReference type="EMBL" id="CCXY01000094">
    <property type="protein sequence ID" value="CEG11978.1"/>
    <property type="molecule type" value="Genomic_DNA"/>
</dbReference>
<evidence type="ECO:0000313" key="1">
    <source>
        <dbReference type="EMBL" id="CEG11978.1"/>
    </source>
</evidence>
<dbReference type="Pfam" id="PF04017">
    <property type="entry name" value="DUF366"/>
    <property type="match status" value="1"/>
</dbReference>
<evidence type="ECO:0008006" key="2">
    <source>
        <dbReference type="Google" id="ProtNLM"/>
    </source>
</evidence>
<protein>
    <recommendedName>
        <fullName evidence="2">DUF366 domain-containing protein</fullName>
    </recommendedName>
</protein>
<gene>
    <name evidence="1" type="ORF">MSIBF_A1830012</name>
</gene>